<organism evidence="1 2">
    <name type="scientific">Roseofilum casamattae BLCC-M143</name>
    <dbReference type="NCBI Taxonomy" id="3022442"/>
    <lineage>
        <taxon>Bacteria</taxon>
        <taxon>Bacillati</taxon>
        <taxon>Cyanobacteriota</taxon>
        <taxon>Cyanophyceae</taxon>
        <taxon>Desertifilales</taxon>
        <taxon>Desertifilaceae</taxon>
        <taxon>Roseofilum</taxon>
        <taxon>Roseofilum casamattae</taxon>
    </lineage>
</organism>
<name>A0ABT7BZ07_9CYAN</name>
<sequence length="126" mass="13961">MDYKTACEFAIAQALPTGENPDAFLLRLNAGEPPIPGQVTSLLLALRIIFEQSHGETELDRHLVCALHVLVTESRQAFIRHRELGVIWPPLLDRDLSQMAIAVRQIFTGETTRALPGNRSLGLPSH</sequence>
<comment type="caution">
    <text evidence="1">The sequence shown here is derived from an EMBL/GenBank/DDBJ whole genome shotgun (WGS) entry which is preliminary data.</text>
</comment>
<dbReference type="Proteomes" id="UP001232992">
    <property type="component" value="Unassembled WGS sequence"/>
</dbReference>
<evidence type="ECO:0000313" key="2">
    <source>
        <dbReference type="Proteomes" id="UP001232992"/>
    </source>
</evidence>
<dbReference type="RefSeq" id="WP_283759048.1">
    <property type="nucleotide sequence ID" value="NZ_JAQOSQ010000014.1"/>
</dbReference>
<keyword evidence="2" id="KW-1185">Reference proteome</keyword>
<accession>A0ABT7BZ07</accession>
<gene>
    <name evidence="1" type="ORF">PMH09_14515</name>
</gene>
<protein>
    <submittedName>
        <fullName evidence="1">Dethiobiotin synthetase</fullName>
    </submittedName>
</protein>
<dbReference type="EMBL" id="JAQOSQ010000014">
    <property type="protein sequence ID" value="MDJ1184396.1"/>
    <property type="molecule type" value="Genomic_DNA"/>
</dbReference>
<reference evidence="1 2" key="1">
    <citation type="submission" date="2023-01" db="EMBL/GenBank/DDBJ databases">
        <title>Novel diversity within Roseofilum (Cyanobacteria; Desertifilaceae) from marine benthic mats with descriptions of four novel species.</title>
        <authorList>
            <person name="Wang Y."/>
            <person name="Berthold D.E."/>
            <person name="Hu J."/>
            <person name="Lefler F.W."/>
            <person name="Laughinghouse H.D. IV."/>
        </authorList>
    </citation>
    <scope>NUCLEOTIDE SEQUENCE [LARGE SCALE GENOMIC DNA]</scope>
    <source>
        <strain evidence="1 2">BLCC-M143</strain>
    </source>
</reference>
<proteinExistence type="predicted"/>
<evidence type="ECO:0000313" key="1">
    <source>
        <dbReference type="EMBL" id="MDJ1184396.1"/>
    </source>
</evidence>